<organism evidence="1 2">
    <name type="scientific">Mycobacterium lacus</name>
    <dbReference type="NCBI Taxonomy" id="169765"/>
    <lineage>
        <taxon>Bacteria</taxon>
        <taxon>Bacillati</taxon>
        <taxon>Actinomycetota</taxon>
        <taxon>Actinomycetes</taxon>
        <taxon>Mycobacteriales</taxon>
        <taxon>Mycobacteriaceae</taxon>
        <taxon>Mycobacterium</taxon>
    </lineage>
</organism>
<dbReference type="PROSITE" id="PS51664">
    <property type="entry name" value="YCAO"/>
    <property type="match status" value="1"/>
</dbReference>
<accession>A0A1X1Y6V1</accession>
<dbReference type="STRING" id="169765.AWC15_21105"/>
<protein>
    <submittedName>
        <fullName evidence="1">Uncharacterized protein</fullName>
    </submittedName>
</protein>
<dbReference type="Proteomes" id="UP000466396">
    <property type="component" value="Chromosome"/>
</dbReference>
<proteinExistence type="predicted"/>
<dbReference type="AlphaFoldDB" id="A0A1X1Y6V1"/>
<dbReference type="PANTHER" id="PTHR37809">
    <property type="entry name" value="RIBOSOMAL PROTEIN S12 METHYLTHIOTRANSFERASE ACCESSORY FACTOR YCAO"/>
    <property type="match status" value="1"/>
</dbReference>
<dbReference type="NCBIfam" id="TIGR00702">
    <property type="entry name" value="YcaO-type kinase domain"/>
    <property type="match status" value="1"/>
</dbReference>
<sequence length="420" mass="45193">MSQFPWPGTEQLTKAPGGPDWSHWTTRVLGHADPTKIGHRAGTHRIISPDQTWLAIQPLLEPAGITRVADLTWLDDLGIPTVQAVRPASLTLSVSQGKATTYRAAQVSAAMESLENWHAENIKPDLLSTAAKDLGSTLTYDPADLSRPPGSLYHPGAKLDWMVATTLLTGRRTWAPWASVVVNIAISDRWGPPMFSMDTTGLASGNSYHEATLHALYEIMERHAMAIADPGSTLFEVPLDDVAGSDCAELVEMIHRAGSEVQVARIDTWDGFYCFAAELTSPMVEVPFSGSGLHHDPNVALSRAITEAAQSRLTAISGAREDLPAAIYQRFARVHTYAPAQRSMQSIPNAEPTPWHLECTDSLADLLTSATTAITDRSGIEPLAVVCDFADGCVPVVKAIAPGLKASIVSPMRTPLQDPA</sequence>
<dbReference type="EMBL" id="AP022581">
    <property type="protein sequence ID" value="BBX96287.1"/>
    <property type="molecule type" value="Genomic_DNA"/>
</dbReference>
<dbReference type="KEGG" id="mlj:MLAC_15810"/>
<dbReference type="PANTHER" id="PTHR37809:SF1">
    <property type="entry name" value="RIBOSOMAL PROTEIN S12 METHYLTHIOTRANSFERASE ACCESSORY FACTOR YCAO"/>
    <property type="match status" value="1"/>
</dbReference>
<keyword evidence="2" id="KW-1185">Reference proteome</keyword>
<evidence type="ECO:0000313" key="2">
    <source>
        <dbReference type="Proteomes" id="UP000466396"/>
    </source>
</evidence>
<dbReference type="OrthoDB" id="109999at2"/>
<gene>
    <name evidence="1" type="ORF">MLAC_15810</name>
</gene>
<dbReference type="InterPro" id="IPR003776">
    <property type="entry name" value="YcaO-like_dom"/>
</dbReference>
<dbReference type="Gene3D" id="3.30.1330.230">
    <property type="match status" value="1"/>
</dbReference>
<dbReference type="RefSeq" id="WP_085160326.1">
    <property type="nucleotide sequence ID" value="NZ_AP022581.1"/>
</dbReference>
<reference evidence="1 2" key="1">
    <citation type="journal article" date="2019" name="Emerg. Microbes Infect.">
        <title>Comprehensive subspecies identification of 175 nontuberculous mycobacteria species based on 7547 genomic profiles.</title>
        <authorList>
            <person name="Matsumoto Y."/>
            <person name="Kinjo T."/>
            <person name="Motooka D."/>
            <person name="Nabeya D."/>
            <person name="Jung N."/>
            <person name="Uechi K."/>
            <person name="Horii T."/>
            <person name="Iida T."/>
            <person name="Fujita J."/>
            <person name="Nakamura S."/>
        </authorList>
    </citation>
    <scope>NUCLEOTIDE SEQUENCE [LARGE SCALE GENOMIC DNA]</scope>
    <source>
        <strain evidence="1 2">JCM 15657</strain>
    </source>
</reference>
<dbReference type="Pfam" id="PF02624">
    <property type="entry name" value="YcaO"/>
    <property type="match status" value="1"/>
</dbReference>
<name>A0A1X1Y6V1_9MYCO</name>
<evidence type="ECO:0000313" key="1">
    <source>
        <dbReference type="EMBL" id="BBX96287.1"/>
    </source>
</evidence>